<accession>A0AA48HM74</accession>
<feature type="transmembrane region" description="Helical" evidence="1">
    <location>
        <begin position="211"/>
        <end position="235"/>
    </location>
</feature>
<protein>
    <submittedName>
        <fullName evidence="2">Uncharacterized protein</fullName>
    </submittedName>
</protein>
<feature type="transmembrane region" description="Helical" evidence="1">
    <location>
        <begin position="181"/>
        <end position="199"/>
    </location>
</feature>
<keyword evidence="1" id="KW-1133">Transmembrane helix</keyword>
<proteinExistence type="predicted"/>
<dbReference type="AlphaFoldDB" id="A0AA48HM74"/>
<organism evidence="2 3">
    <name type="scientific">Flagellimonas marinaquae</name>
    <dbReference type="NCBI Taxonomy" id="254955"/>
    <lineage>
        <taxon>Bacteria</taxon>
        <taxon>Pseudomonadati</taxon>
        <taxon>Bacteroidota</taxon>
        <taxon>Flavobacteriia</taxon>
        <taxon>Flavobacteriales</taxon>
        <taxon>Flavobacteriaceae</taxon>
        <taxon>Flagellimonas</taxon>
    </lineage>
</organism>
<evidence type="ECO:0000256" key="1">
    <source>
        <dbReference type="SAM" id="Phobius"/>
    </source>
</evidence>
<dbReference type="EMBL" id="AP027268">
    <property type="protein sequence ID" value="BDW94260.1"/>
    <property type="molecule type" value="Genomic_DNA"/>
</dbReference>
<sequence>MLKFEKITKKNSMILKGTNIEQKLKDRKRRAKNDNNILAEVQRILYEDALNEEQIATRIDAPSNTLANTFDFELLETEKIYHIDQIKDICIDYRLRFLDSSLFKGDIPQEAISKIKHLEAMHQTQLKGFKIIAPSKLFKLEDKDDPLLFAPIGNNYYYLIHKWGNDLHPLRKWFAWPFKNMVNLIVLVLLISYLTTLLVPEGLFSKKSSTAEFFLIFFFMFKCIASIVIFYGFALGKNFNPAIWKSKYFNA</sequence>
<evidence type="ECO:0000313" key="2">
    <source>
        <dbReference type="EMBL" id="BDW94260.1"/>
    </source>
</evidence>
<keyword evidence="3" id="KW-1185">Reference proteome</keyword>
<name>A0AA48HM74_9FLAO</name>
<dbReference type="Proteomes" id="UP001330184">
    <property type="component" value="Chromosome"/>
</dbReference>
<keyword evidence="1" id="KW-0472">Membrane</keyword>
<reference evidence="2 3" key="1">
    <citation type="submission" date="2023-01" db="EMBL/GenBank/DDBJ databases">
        <title>Complete genome sequence of Muricauda aquimarina strain IFOP_LL357.</title>
        <authorList>
            <person name="Gajardo G."/>
            <person name="Ueki S."/>
            <person name="Maruyama F."/>
        </authorList>
    </citation>
    <scope>NUCLEOTIDE SEQUENCE [LARGE SCALE GENOMIC DNA]</scope>
    <source>
        <strain evidence="2 3">IFOP_LL357</strain>
    </source>
</reference>
<gene>
    <name evidence="2" type="ORF">MACH07_30920</name>
</gene>
<keyword evidence="1" id="KW-0812">Transmembrane</keyword>
<evidence type="ECO:0000313" key="3">
    <source>
        <dbReference type="Proteomes" id="UP001330184"/>
    </source>
</evidence>